<name>A0A438MVP6_EXOME</name>
<dbReference type="SUPFAM" id="SSF54909">
    <property type="entry name" value="Dimeric alpha+beta barrel"/>
    <property type="match status" value="1"/>
</dbReference>
<reference evidence="2 3" key="1">
    <citation type="submission" date="2017-03" db="EMBL/GenBank/DDBJ databases">
        <title>Genomes of endolithic fungi from Antarctica.</title>
        <authorList>
            <person name="Coleine C."/>
            <person name="Masonjones S."/>
            <person name="Stajich J.E."/>
        </authorList>
    </citation>
    <scope>NUCLEOTIDE SEQUENCE [LARGE SCALE GENOMIC DNA]</scope>
    <source>
        <strain evidence="2 3">CCFEE 6314</strain>
    </source>
</reference>
<dbReference type="EMBL" id="NAJM01000044">
    <property type="protein sequence ID" value="RVX67818.1"/>
    <property type="molecule type" value="Genomic_DNA"/>
</dbReference>
<dbReference type="NCBIfam" id="TIGR02118">
    <property type="entry name" value="EthD family reductase"/>
    <property type="match status" value="1"/>
</dbReference>
<comment type="similarity">
    <text evidence="1">Belongs to the tpcK family.</text>
</comment>
<dbReference type="OrthoDB" id="4892971at2759"/>
<dbReference type="InterPro" id="IPR011008">
    <property type="entry name" value="Dimeric_a/b-barrel"/>
</dbReference>
<organism evidence="2 3">
    <name type="scientific">Exophiala mesophila</name>
    <name type="common">Black yeast-like fungus</name>
    <dbReference type="NCBI Taxonomy" id="212818"/>
    <lineage>
        <taxon>Eukaryota</taxon>
        <taxon>Fungi</taxon>
        <taxon>Dikarya</taxon>
        <taxon>Ascomycota</taxon>
        <taxon>Pezizomycotina</taxon>
        <taxon>Eurotiomycetes</taxon>
        <taxon>Chaetothyriomycetidae</taxon>
        <taxon>Chaetothyriales</taxon>
        <taxon>Herpotrichiellaceae</taxon>
        <taxon>Exophiala</taxon>
    </lineage>
</organism>
<proteinExistence type="inferred from homology"/>
<accession>A0A438MVP6</accession>
<dbReference type="Proteomes" id="UP000288859">
    <property type="component" value="Unassembled WGS sequence"/>
</dbReference>
<dbReference type="GO" id="GO:0016491">
    <property type="term" value="F:oxidoreductase activity"/>
    <property type="evidence" value="ECO:0007669"/>
    <property type="project" value="InterPro"/>
</dbReference>
<sequence length="115" mass="12569">MTANPGTIALHVLYPRDETSTFDMEYYLSTHMALAEKAWKEHGLLTYNVTEAPDPKSPYSVVTFLTWEARGENGMDGVKAGFASELSKALTEDVPNFSNRTPAVVVGQVKASNSV</sequence>
<evidence type="ECO:0000313" key="2">
    <source>
        <dbReference type="EMBL" id="RVX67818.1"/>
    </source>
</evidence>
<dbReference type="PANTHER" id="PTHR40260:SF2">
    <property type="entry name" value="BLR8190 PROTEIN"/>
    <property type="match status" value="1"/>
</dbReference>
<evidence type="ECO:0008006" key="4">
    <source>
        <dbReference type="Google" id="ProtNLM"/>
    </source>
</evidence>
<evidence type="ECO:0000256" key="1">
    <source>
        <dbReference type="ARBA" id="ARBA00005986"/>
    </source>
</evidence>
<dbReference type="VEuPathDB" id="FungiDB:PV10_00770"/>
<gene>
    <name evidence="2" type="ORF">B0A52_07746</name>
</gene>
<dbReference type="InterPro" id="IPR009799">
    <property type="entry name" value="EthD_dom"/>
</dbReference>
<protein>
    <recommendedName>
        <fullName evidence="4">EthD domain-containing protein</fullName>
    </recommendedName>
</protein>
<dbReference type="PANTHER" id="PTHR40260">
    <property type="entry name" value="BLR8190 PROTEIN"/>
    <property type="match status" value="1"/>
</dbReference>
<evidence type="ECO:0000313" key="3">
    <source>
        <dbReference type="Proteomes" id="UP000288859"/>
    </source>
</evidence>
<dbReference type="Gene3D" id="3.30.70.100">
    <property type="match status" value="1"/>
</dbReference>
<comment type="caution">
    <text evidence="2">The sequence shown here is derived from an EMBL/GenBank/DDBJ whole genome shotgun (WGS) entry which is preliminary data.</text>
</comment>
<dbReference type="AlphaFoldDB" id="A0A438MVP6"/>